<feature type="compositionally biased region" description="Low complexity" evidence="1">
    <location>
        <begin position="445"/>
        <end position="461"/>
    </location>
</feature>
<proteinExistence type="predicted"/>
<comment type="caution">
    <text evidence="2">The sequence shown here is derived from an EMBL/GenBank/DDBJ whole genome shotgun (WGS) entry which is preliminary data.</text>
</comment>
<evidence type="ECO:0000313" key="2">
    <source>
        <dbReference type="EMBL" id="KAF7378028.1"/>
    </source>
</evidence>
<feature type="compositionally biased region" description="Pro residues" evidence="1">
    <location>
        <begin position="606"/>
        <end position="621"/>
    </location>
</feature>
<gene>
    <name evidence="2" type="ORF">MSAN_00226700</name>
</gene>
<feature type="compositionally biased region" description="Acidic residues" evidence="1">
    <location>
        <begin position="423"/>
        <end position="435"/>
    </location>
</feature>
<evidence type="ECO:0000256" key="1">
    <source>
        <dbReference type="SAM" id="MobiDB-lite"/>
    </source>
</evidence>
<feature type="region of interest" description="Disordered" evidence="1">
    <location>
        <begin position="395"/>
        <end position="464"/>
    </location>
</feature>
<accession>A0A8H7DMP8</accession>
<name>A0A8H7DMP8_9AGAR</name>
<feature type="region of interest" description="Disordered" evidence="1">
    <location>
        <begin position="188"/>
        <end position="241"/>
    </location>
</feature>
<organism evidence="2 3">
    <name type="scientific">Mycena sanguinolenta</name>
    <dbReference type="NCBI Taxonomy" id="230812"/>
    <lineage>
        <taxon>Eukaryota</taxon>
        <taxon>Fungi</taxon>
        <taxon>Dikarya</taxon>
        <taxon>Basidiomycota</taxon>
        <taxon>Agaricomycotina</taxon>
        <taxon>Agaricomycetes</taxon>
        <taxon>Agaricomycetidae</taxon>
        <taxon>Agaricales</taxon>
        <taxon>Marasmiineae</taxon>
        <taxon>Mycenaceae</taxon>
        <taxon>Mycena</taxon>
    </lineage>
</organism>
<feature type="compositionally biased region" description="Pro residues" evidence="1">
    <location>
        <begin position="190"/>
        <end position="207"/>
    </location>
</feature>
<keyword evidence="3" id="KW-1185">Reference proteome</keyword>
<feature type="compositionally biased region" description="Low complexity" evidence="1">
    <location>
        <begin position="622"/>
        <end position="642"/>
    </location>
</feature>
<dbReference type="EMBL" id="JACAZH010000001">
    <property type="protein sequence ID" value="KAF7378028.1"/>
    <property type="molecule type" value="Genomic_DNA"/>
</dbReference>
<dbReference type="Proteomes" id="UP000623467">
    <property type="component" value="Unassembled WGS sequence"/>
</dbReference>
<protein>
    <submittedName>
        <fullName evidence="2">Uncharacterized protein</fullName>
    </submittedName>
</protein>
<feature type="compositionally biased region" description="Acidic residues" evidence="1">
    <location>
        <begin position="698"/>
        <end position="718"/>
    </location>
</feature>
<reference evidence="2" key="1">
    <citation type="submission" date="2020-05" db="EMBL/GenBank/DDBJ databases">
        <title>Mycena genomes resolve the evolution of fungal bioluminescence.</title>
        <authorList>
            <person name="Tsai I.J."/>
        </authorList>
    </citation>
    <scope>NUCLEOTIDE SEQUENCE</scope>
    <source>
        <strain evidence="2">160909Yilan</strain>
    </source>
</reference>
<feature type="compositionally biased region" description="Basic and acidic residues" evidence="1">
    <location>
        <begin position="409"/>
        <end position="422"/>
    </location>
</feature>
<evidence type="ECO:0000313" key="3">
    <source>
        <dbReference type="Proteomes" id="UP000623467"/>
    </source>
</evidence>
<dbReference type="OrthoDB" id="3010079at2759"/>
<feature type="compositionally biased region" description="Basic residues" evidence="1">
    <location>
        <begin position="395"/>
        <end position="408"/>
    </location>
</feature>
<sequence>MTPPHRKLADYQYYMQHEDFKVGVAGRDQLNLRTKIARRLLLSEPQEFQQRMKEGAAEEQAAQMAKHEDALEGLPALDEEAMEEARARFSGLVGPLLDGLAAHTGYEISLLVDQPKLEEGKLDIECLSMHAGVTEAMPAMLDFSRADEAAYGEVMKAFSTFGIHLHVDEYCEEDGVRVDTDIPNTVAPAPGLPAPARAPIPGAPSPGDPMSVASHNLAPTPPTTTSISTAPSPAPPTSAADSGAFSGLTVAADTFTDEEIQALVNLGDLQLFSKFDFSDDLLSTIRSDGPVFPGLGLPMPNERLPAPASVGPPSPSDPYSTGFATPLSNELNLRLKDMLEDTREVKLGKLRTLDAPGIERENNAARNYYMINSLGLSNAQKEMLWGGTSVPIVKRKAGGQKKGRAGKKSRMEKELETHREEDGGSESDDESDTEPQVEREKRTHAASSSKESSPAAKATASRRAKEYGDSWTHLLSVWWRREEGAGFEGTTKSHAARMRPKEVGDWVSRVHNHMPQIGNAEEFGKCFWTRWIQINPAWRTEGRPMKREGEMSWVGLDIHRQNGFLNVLMCLKWWHDAMDVSLPDWEEAVDDITWVLERMNDGPESVPIPPTITNSPAPPPITGTAATASDQSADSTAAPATAIGQNDKMDIRPGISPASPQHKPRPLWARGGQNQQAPREGGLGDLSAAAHSGTEGLTQEELDEINADPDAVMDEEEK</sequence>
<feature type="region of interest" description="Disordered" evidence="1">
    <location>
        <begin position="603"/>
        <end position="718"/>
    </location>
</feature>
<dbReference type="AlphaFoldDB" id="A0A8H7DMP8"/>